<dbReference type="InterPro" id="IPR002781">
    <property type="entry name" value="TM_pro_TauE-like"/>
</dbReference>
<feature type="transmembrane region" description="Helical" evidence="8">
    <location>
        <begin position="124"/>
        <end position="150"/>
    </location>
</feature>
<evidence type="ECO:0000256" key="2">
    <source>
        <dbReference type="ARBA" id="ARBA00009142"/>
    </source>
</evidence>
<evidence type="ECO:0000256" key="4">
    <source>
        <dbReference type="ARBA" id="ARBA00022475"/>
    </source>
</evidence>
<dbReference type="Pfam" id="PF01925">
    <property type="entry name" value="TauE"/>
    <property type="match status" value="1"/>
</dbReference>
<feature type="transmembrane region" description="Helical" evidence="8">
    <location>
        <begin position="162"/>
        <end position="184"/>
    </location>
</feature>
<sequence length="244" mass="26976">MQNILLFIFTLFAYVIKAITGFGNTLVMSSLFSFVTSNRLTTPIDLIFSVPTNIYIVWKERKNLSVKVVVPLSLMLLAGIVPGTFLLKVGTDWVLKSTLGIIIVGLGIEMLTRKSNENEIKKTNPVVLIVIGVLSGVLAGLYGIGALLVSYIIRTTDNKGQFRANICCVFLVDNIFRFFLYLYTGILNKEILHIALILSPAVLIGMIIGVKVDSKMNEENVKKSVIALLIISGTILFIKSYFNH</sequence>
<gene>
    <name evidence="9" type="ORF">Ana3638_17045</name>
</gene>
<dbReference type="InterPro" id="IPR052017">
    <property type="entry name" value="TSUP"/>
</dbReference>
<dbReference type="AlphaFoldDB" id="A0A6P1TPZ4"/>
<dbReference type="EMBL" id="CP048000">
    <property type="protein sequence ID" value="QHQ62279.1"/>
    <property type="molecule type" value="Genomic_DNA"/>
</dbReference>
<feature type="transmembrane region" description="Helical" evidence="8">
    <location>
        <begin position="65"/>
        <end position="87"/>
    </location>
</feature>
<evidence type="ECO:0000256" key="1">
    <source>
        <dbReference type="ARBA" id="ARBA00004651"/>
    </source>
</evidence>
<keyword evidence="10" id="KW-1185">Reference proteome</keyword>
<accession>A0A6P1TPZ4</accession>
<evidence type="ECO:0000256" key="8">
    <source>
        <dbReference type="RuleBase" id="RU363041"/>
    </source>
</evidence>
<evidence type="ECO:0000256" key="7">
    <source>
        <dbReference type="ARBA" id="ARBA00023136"/>
    </source>
</evidence>
<dbReference type="PANTHER" id="PTHR30269:SF37">
    <property type="entry name" value="MEMBRANE TRANSPORTER PROTEIN"/>
    <property type="match status" value="1"/>
</dbReference>
<keyword evidence="6 8" id="KW-1133">Transmembrane helix</keyword>
<protein>
    <recommendedName>
        <fullName evidence="8">Probable membrane transporter protein</fullName>
    </recommendedName>
</protein>
<keyword evidence="4 8" id="KW-1003">Cell membrane</keyword>
<feature type="transmembrane region" description="Helical" evidence="8">
    <location>
        <begin position="41"/>
        <end position="58"/>
    </location>
</feature>
<reference evidence="9 10" key="1">
    <citation type="submission" date="2020-01" db="EMBL/GenBank/DDBJ databases">
        <title>Genome analysis of Anaerocolumna sp. CBA3638.</title>
        <authorList>
            <person name="Kim J."/>
            <person name="Roh S.W."/>
        </authorList>
    </citation>
    <scope>NUCLEOTIDE SEQUENCE [LARGE SCALE GENOMIC DNA]</scope>
    <source>
        <strain evidence="9 10">CBA3638</strain>
    </source>
</reference>
<dbReference type="GO" id="GO:0005886">
    <property type="term" value="C:plasma membrane"/>
    <property type="evidence" value="ECO:0007669"/>
    <property type="project" value="UniProtKB-SubCell"/>
</dbReference>
<evidence type="ECO:0000256" key="5">
    <source>
        <dbReference type="ARBA" id="ARBA00022692"/>
    </source>
</evidence>
<dbReference type="RefSeq" id="WP_161839104.1">
    <property type="nucleotide sequence ID" value="NZ_CP048000.1"/>
</dbReference>
<organism evidence="9 10">
    <name type="scientific">Anaerocolumna sedimenticola</name>
    <dbReference type="NCBI Taxonomy" id="2696063"/>
    <lineage>
        <taxon>Bacteria</taxon>
        <taxon>Bacillati</taxon>
        <taxon>Bacillota</taxon>
        <taxon>Clostridia</taxon>
        <taxon>Lachnospirales</taxon>
        <taxon>Lachnospiraceae</taxon>
        <taxon>Anaerocolumna</taxon>
    </lineage>
</organism>
<dbReference type="KEGG" id="anr:Ana3638_17045"/>
<feature type="transmembrane region" description="Helical" evidence="8">
    <location>
        <begin position="191"/>
        <end position="212"/>
    </location>
</feature>
<proteinExistence type="inferred from homology"/>
<feature type="transmembrane region" description="Helical" evidence="8">
    <location>
        <begin position="224"/>
        <end position="242"/>
    </location>
</feature>
<evidence type="ECO:0000313" key="10">
    <source>
        <dbReference type="Proteomes" id="UP000464314"/>
    </source>
</evidence>
<keyword evidence="3" id="KW-0813">Transport</keyword>
<dbReference type="PANTHER" id="PTHR30269">
    <property type="entry name" value="TRANSMEMBRANE PROTEIN YFCA"/>
    <property type="match status" value="1"/>
</dbReference>
<keyword evidence="5 8" id="KW-0812">Transmembrane</keyword>
<evidence type="ECO:0000313" key="9">
    <source>
        <dbReference type="EMBL" id="QHQ62279.1"/>
    </source>
</evidence>
<evidence type="ECO:0000256" key="6">
    <source>
        <dbReference type="ARBA" id="ARBA00022989"/>
    </source>
</evidence>
<keyword evidence="7 8" id="KW-0472">Membrane</keyword>
<name>A0A6P1TPZ4_9FIRM</name>
<evidence type="ECO:0000256" key="3">
    <source>
        <dbReference type="ARBA" id="ARBA00022448"/>
    </source>
</evidence>
<comment type="similarity">
    <text evidence="2 8">Belongs to the 4-toluene sulfonate uptake permease (TSUP) (TC 2.A.102) family.</text>
</comment>
<comment type="subcellular location">
    <subcellularLocation>
        <location evidence="1 8">Cell membrane</location>
        <topology evidence="1 8">Multi-pass membrane protein</topology>
    </subcellularLocation>
</comment>
<feature type="transmembrane region" description="Helical" evidence="8">
    <location>
        <begin position="93"/>
        <end position="112"/>
    </location>
</feature>
<dbReference type="Proteomes" id="UP000464314">
    <property type="component" value="Chromosome"/>
</dbReference>